<dbReference type="InterPro" id="IPR050832">
    <property type="entry name" value="Bact_Acetyltransf"/>
</dbReference>
<evidence type="ECO:0000256" key="2">
    <source>
        <dbReference type="ARBA" id="ARBA00023315"/>
    </source>
</evidence>
<dbReference type="Pfam" id="PF00583">
    <property type="entry name" value="Acetyltransf_1"/>
    <property type="match status" value="1"/>
</dbReference>
<evidence type="ECO:0000259" key="3">
    <source>
        <dbReference type="PROSITE" id="PS51186"/>
    </source>
</evidence>
<proteinExistence type="predicted"/>
<dbReference type="CDD" id="cd04301">
    <property type="entry name" value="NAT_SF"/>
    <property type="match status" value="1"/>
</dbReference>
<dbReference type="PANTHER" id="PTHR43877:SF2">
    <property type="entry name" value="AMINOALKYLPHOSPHONATE N-ACETYLTRANSFERASE-RELATED"/>
    <property type="match status" value="1"/>
</dbReference>
<comment type="caution">
    <text evidence="4">The sequence shown here is derived from an EMBL/GenBank/DDBJ whole genome shotgun (WGS) entry which is preliminary data.</text>
</comment>
<dbReference type="EMBL" id="JABBPN010000006">
    <property type="protein sequence ID" value="NMO95925.1"/>
    <property type="molecule type" value="Genomic_DNA"/>
</dbReference>
<dbReference type="InterPro" id="IPR016181">
    <property type="entry name" value="Acyl_CoA_acyltransferase"/>
</dbReference>
<dbReference type="PANTHER" id="PTHR43877">
    <property type="entry name" value="AMINOALKYLPHOSPHONATE N-ACETYLTRANSFERASE-RELATED-RELATED"/>
    <property type="match status" value="1"/>
</dbReference>
<sequence>MDACSLLETPLGSFQLRRAMEGEEKIMFQLLTAVAEDMVIQQRNQWIPDMFSMDLMREYLKEREVWILYDNDTPAGMFTLQDSDPAYWGERNHPDYSYLHRFAILPQYRGMELGSRMIDFAENRSKQQKKRGLRLDCVSHLPSLNEYYQGLGYHFVAAQQLTNRTVHLYEKSWVDMTS</sequence>
<dbReference type="Proteomes" id="UP000565468">
    <property type="component" value="Unassembled WGS sequence"/>
</dbReference>
<dbReference type="PROSITE" id="PS51186">
    <property type="entry name" value="GNAT"/>
    <property type="match status" value="1"/>
</dbReference>
<keyword evidence="1 4" id="KW-0808">Transferase</keyword>
<dbReference type="InterPro" id="IPR000182">
    <property type="entry name" value="GNAT_dom"/>
</dbReference>
<dbReference type="SUPFAM" id="SSF55729">
    <property type="entry name" value="Acyl-CoA N-acyltransferases (Nat)"/>
    <property type="match status" value="1"/>
</dbReference>
<evidence type="ECO:0000256" key="1">
    <source>
        <dbReference type="ARBA" id="ARBA00022679"/>
    </source>
</evidence>
<name>A0A848M594_PAELE</name>
<gene>
    <name evidence="4" type="ORF">HII30_09105</name>
</gene>
<accession>A0A848M594</accession>
<organism evidence="4 5">
    <name type="scientific">Paenibacillus lemnae</name>
    <dbReference type="NCBI Taxonomy" id="1330551"/>
    <lineage>
        <taxon>Bacteria</taxon>
        <taxon>Bacillati</taxon>
        <taxon>Bacillota</taxon>
        <taxon>Bacilli</taxon>
        <taxon>Bacillales</taxon>
        <taxon>Paenibacillaceae</taxon>
        <taxon>Paenibacillus</taxon>
    </lineage>
</organism>
<keyword evidence="5" id="KW-1185">Reference proteome</keyword>
<keyword evidence="2" id="KW-0012">Acyltransferase</keyword>
<feature type="domain" description="N-acetyltransferase" evidence="3">
    <location>
        <begin position="26"/>
        <end position="175"/>
    </location>
</feature>
<protein>
    <submittedName>
        <fullName evidence="4">GNAT family N-acetyltransferase</fullName>
    </submittedName>
</protein>
<reference evidence="4 5" key="1">
    <citation type="submission" date="2020-04" db="EMBL/GenBank/DDBJ databases">
        <title>Paenibacillus algicola sp. nov., a novel marine bacterium producing alginate lyase.</title>
        <authorList>
            <person name="Huang H."/>
        </authorList>
    </citation>
    <scope>NUCLEOTIDE SEQUENCE [LARGE SCALE GENOMIC DNA]</scope>
    <source>
        <strain evidence="4 5">L7-75</strain>
    </source>
</reference>
<dbReference type="Gene3D" id="3.40.630.30">
    <property type="match status" value="1"/>
</dbReference>
<evidence type="ECO:0000313" key="5">
    <source>
        <dbReference type="Proteomes" id="UP000565468"/>
    </source>
</evidence>
<evidence type="ECO:0000313" key="4">
    <source>
        <dbReference type="EMBL" id="NMO95925.1"/>
    </source>
</evidence>
<dbReference type="GO" id="GO:0016747">
    <property type="term" value="F:acyltransferase activity, transferring groups other than amino-acyl groups"/>
    <property type="evidence" value="ECO:0007669"/>
    <property type="project" value="InterPro"/>
</dbReference>
<dbReference type="AlphaFoldDB" id="A0A848M594"/>